<gene>
    <name evidence="2" type="ORF">FHX73_19248</name>
</gene>
<name>A0A561S9R7_9ACTN</name>
<evidence type="ECO:0000313" key="3">
    <source>
        <dbReference type="Proteomes" id="UP000317940"/>
    </source>
</evidence>
<accession>A0A561S9R7</accession>
<feature type="transmembrane region" description="Helical" evidence="1">
    <location>
        <begin position="52"/>
        <end position="71"/>
    </location>
</feature>
<keyword evidence="1" id="KW-0812">Transmembrane</keyword>
<proteinExistence type="predicted"/>
<evidence type="ECO:0000256" key="1">
    <source>
        <dbReference type="SAM" id="Phobius"/>
    </source>
</evidence>
<dbReference type="AlphaFoldDB" id="A0A561S9R7"/>
<keyword evidence="1" id="KW-0472">Membrane</keyword>
<dbReference type="Proteomes" id="UP000317940">
    <property type="component" value="Unassembled WGS sequence"/>
</dbReference>
<evidence type="ECO:0000313" key="2">
    <source>
        <dbReference type="EMBL" id="TWF71618.1"/>
    </source>
</evidence>
<protein>
    <submittedName>
        <fullName evidence="2">Uncharacterized protein</fullName>
    </submittedName>
</protein>
<organism evidence="2 3">
    <name type="scientific">Kitasatospora viridis</name>
    <dbReference type="NCBI Taxonomy" id="281105"/>
    <lineage>
        <taxon>Bacteria</taxon>
        <taxon>Bacillati</taxon>
        <taxon>Actinomycetota</taxon>
        <taxon>Actinomycetes</taxon>
        <taxon>Kitasatosporales</taxon>
        <taxon>Streptomycetaceae</taxon>
        <taxon>Kitasatospora</taxon>
    </lineage>
</organism>
<keyword evidence="1" id="KW-1133">Transmembrane helix</keyword>
<keyword evidence="3" id="KW-1185">Reference proteome</keyword>
<comment type="caution">
    <text evidence="2">The sequence shown here is derived from an EMBL/GenBank/DDBJ whole genome shotgun (WGS) entry which is preliminary data.</text>
</comment>
<dbReference type="EMBL" id="VIWT01000009">
    <property type="protein sequence ID" value="TWF71618.1"/>
    <property type="molecule type" value="Genomic_DNA"/>
</dbReference>
<sequence length="73" mass="7751">MTTLEGYRLVRDAVERQAAMPVVPAPRISRTARRILDRGPARLVGVPPGLGVLLYGTAVGVACLIVALEVART</sequence>
<dbReference type="RefSeq" id="WP_145911808.1">
    <property type="nucleotide sequence ID" value="NZ_VIWT01000009.1"/>
</dbReference>
<dbReference type="OrthoDB" id="4252826at2"/>
<reference evidence="2 3" key="1">
    <citation type="submission" date="2019-06" db="EMBL/GenBank/DDBJ databases">
        <title>Sequencing the genomes of 1000 actinobacteria strains.</title>
        <authorList>
            <person name="Klenk H.-P."/>
        </authorList>
    </citation>
    <scope>NUCLEOTIDE SEQUENCE [LARGE SCALE GENOMIC DNA]</scope>
    <source>
        <strain evidence="2 3">DSM 44826</strain>
    </source>
</reference>